<evidence type="ECO:0000256" key="1">
    <source>
        <dbReference type="SAM" id="MobiDB-lite"/>
    </source>
</evidence>
<reference evidence="4" key="2">
    <citation type="submission" date="2020-10" db="UniProtKB">
        <authorList>
            <consortium name="WormBaseParasite"/>
        </authorList>
    </citation>
    <scope>IDENTIFICATION</scope>
</reference>
<accession>A0A7E4ZX87</accession>
<name>A0A7E4ZX87_PANRE</name>
<proteinExistence type="predicted"/>
<evidence type="ECO:0000313" key="4">
    <source>
        <dbReference type="WBParaSite" id="Pan_g22821.t1"/>
    </source>
</evidence>
<protein>
    <submittedName>
        <fullName evidence="4">Secreted protein</fullName>
    </submittedName>
</protein>
<sequence length="98" mass="10065">MQVFNVIVLAAVVGMSVGQYLYEPVAAPVAAPYYEAPLAVPETPVYTYNSYLPVAYNSPVAAAAYPYAYALYGSNKGSGSPTGNAPPAAGSKSPSPSQ</sequence>
<feature type="signal peptide" evidence="2">
    <location>
        <begin position="1"/>
        <end position="18"/>
    </location>
</feature>
<organism evidence="3 4">
    <name type="scientific">Panagrellus redivivus</name>
    <name type="common">Microworm</name>
    <dbReference type="NCBI Taxonomy" id="6233"/>
    <lineage>
        <taxon>Eukaryota</taxon>
        <taxon>Metazoa</taxon>
        <taxon>Ecdysozoa</taxon>
        <taxon>Nematoda</taxon>
        <taxon>Chromadorea</taxon>
        <taxon>Rhabditida</taxon>
        <taxon>Tylenchina</taxon>
        <taxon>Panagrolaimomorpha</taxon>
        <taxon>Panagrolaimoidea</taxon>
        <taxon>Panagrolaimidae</taxon>
        <taxon>Panagrellus</taxon>
    </lineage>
</organism>
<feature type="compositionally biased region" description="Low complexity" evidence="1">
    <location>
        <begin position="85"/>
        <end position="98"/>
    </location>
</feature>
<keyword evidence="2" id="KW-0732">Signal</keyword>
<keyword evidence="3" id="KW-1185">Reference proteome</keyword>
<dbReference type="WBParaSite" id="Pan_g22821.t1">
    <property type="protein sequence ID" value="Pan_g22821.t1"/>
    <property type="gene ID" value="Pan_g22821"/>
</dbReference>
<evidence type="ECO:0000256" key="2">
    <source>
        <dbReference type="SAM" id="SignalP"/>
    </source>
</evidence>
<feature type="region of interest" description="Disordered" evidence="1">
    <location>
        <begin position="77"/>
        <end position="98"/>
    </location>
</feature>
<reference evidence="3" key="1">
    <citation type="journal article" date="2013" name="Genetics">
        <title>The draft genome and transcriptome of Panagrellus redivivus are shaped by the harsh demands of a free-living lifestyle.</title>
        <authorList>
            <person name="Srinivasan J."/>
            <person name="Dillman A.R."/>
            <person name="Macchietto M.G."/>
            <person name="Heikkinen L."/>
            <person name="Lakso M."/>
            <person name="Fracchia K.M."/>
            <person name="Antoshechkin I."/>
            <person name="Mortazavi A."/>
            <person name="Wong G."/>
            <person name="Sternberg P.W."/>
        </authorList>
    </citation>
    <scope>NUCLEOTIDE SEQUENCE [LARGE SCALE GENOMIC DNA]</scope>
    <source>
        <strain evidence="3">MT8872</strain>
    </source>
</reference>
<dbReference type="AlphaFoldDB" id="A0A7E4ZX87"/>
<evidence type="ECO:0000313" key="3">
    <source>
        <dbReference type="Proteomes" id="UP000492821"/>
    </source>
</evidence>
<dbReference type="Proteomes" id="UP000492821">
    <property type="component" value="Unassembled WGS sequence"/>
</dbReference>
<feature type="chain" id="PRO_5028805538" evidence="2">
    <location>
        <begin position="19"/>
        <end position="98"/>
    </location>
</feature>